<dbReference type="PATRIC" id="fig|251724.3.peg.3078"/>
<organism evidence="1 2">
    <name type="scientific">Pseudomonas amygdali pv. photiniae</name>
    <dbReference type="NCBI Taxonomy" id="251724"/>
    <lineage>
        <taxon>Bacteria</taxon>
        <taxon>Pseudomonadati</taxon>
        <taxon>Pseudomonadota</taxon>
        <taxon>Gammaproteobacteria</taxon>
        <taxon>Pseudomonadales</taxon>
        <taxon>Pseudomonadaceae</taxon>
        <taxon>Pseudomonas</taxon>
        <taxon>Pseudomonas amygdali</taxon>
    </lineage>
</organism>
<protein>
    <submittedName>
        <fullName evidence="1">Uncharacterized protein</fullName>
    </submittedName>
</protein>
<reference evidence="1 2" key="1">
    <citation type="submission" date="2015-09" db="EMBL/GenBank/DDBJ databases">
        <title>Genome announcement of multiple Pseudomonas syringae strains.</title>
        <authorList>
            <person name="Thakur S."/>
            <person name="Wang P.W."/>
            <person name="Gong Y."/>
            <person name="Weir B.S."/>
            <person name="Guttman D.S."/>
        </authorList>
    </citation>
    <scope>NUCLEOTIDE SEQUENCE [LARGE SCALE GENOMIC DNA]</scope>
    <source>
        <strain evidence="1 2">ICMP7840</strain>
    </source>
</reference>
<dbReference type="Proteomes" id="UP000050469">
    <property type="component" value="Unassembled WGS sequence"/>
</dbReference>
<dbReference type="AlphaFoldDB" id="A0A0N8RZS2"/>
<gene>
    <name evidence="1" type="ORF">ALO53_102533</name>
</gene>
<sequence>MLADAEPWHDERRSPGHLSFPCHLAHIHTQVPMTPGNVAQANMMTVTTRGNAELQHEINIHQPQNHAITQ</sequence>
<proteinExistence type="predicted"/>
<evidence type="ECO:0000313" key="1">
    <source>
        <dbReference type="EMBL" id="KPX77183.1"/>
    </source>
</evidence>
<accession>A0A0N8RZS2</accession>
<dbReference type="EMBL" id="LJQO01000131">
    <property type="protein sequence ID" value="KPX77183.1"/>
    <property type="molecule type" value="Genomic_DNA"/>
</dbReference>
<comment type="caution">
    <text evidence="1">The sequence shown here is derived from an EMBL/GenBank/DDBJ whole genome shotgun (WGS) entry which is preliminary data.</text>
</comment>
<name>A0A0N8RZS2_PSEA0</name>
<evidence type="ECO:0000313" key="2">
    <source>
        <dbReference type="Proteomes" id="UP000050469"/>
    </source>
</evidence>